<dbReference type="FunCoup" id="A0A7E5WHF5">
    <property type="interactions" value="2316"/>
</dbReference>
<comment type="catalytic activity">
    <reaction evidence="1">
        <text>Hydrolysis of an N(4)-(acetyl-beta-D-glucosaminyl)asparagine residue in which the glucosamine residue may be further glycosylated, to yield a (substituted) N-acetyl-beta-D-glucosaminylamine and a peptide containing an aspartate residue.</text>
        <dbReference type="EC" id="3.5.1.52"/>
    </reaction>
</comment>
<dbReference type="Pfam" id="PF04721">
    <property type="entry name" value="PAW"/>
    <property type="match status" value="1"/>
</dbReference>
<organism evidence="13 14">
    <name type="scientific">Trichoplusia ni</name>
    <name type="common">Cabbage looper</name>
    <dbReference type="NCBI Taxonomy" id="7111"/>
    <lineage>
        <taxon>Eukaryota</taxon>
        <taxon>Metazoa</taxon>
        <taxon>Ecdysozoa</taxon>
        <taxon>Arthropoda</taxon>
        <taxon>Hexapoda</taxon>
        <taxon>Insecta</taxon>
        <taxon>Pterygota</taxon>
        <taxon>Neoptera</taxon>
        <taxon>Endopterygota</taxon>
        <taxon>Lepidoptera</taxon>
        <taxon>Glossata</taxon>
        <taxon>Ditrysia</taxon>
        <taxon>Noctuoidea</taxon>
        <taxon>Noctuidae</taxon>
        <taxon>Plusiinae</taxon>
        <taxon>Trichoplusia</taxon>
    </lineage>
</organism>
<evidence type="ECO:0000256" key="11">
    <source>
        <dbReference type="ARBA" id="ARBA00032901"/>
    </source>
</evidence>
<dbReference type="EC" id="3.5.1.52" evidence="5"/>
<dbReference type="InterPro" id="IPR050883">
    <property type="entry name" value="PNGase"/>
</dbReference>
<evidence type="ECO:0000256" key="9">
    <source>
        <dbReference type="ARBA" id="ARBA00022801"/>
    </source>
</evidence>
<keyword evidence="7" id="KW-0963">Cytoplasm</keyword>
<keyword evidence="10" id="KW-0862">Zinc</keyword>
<evidence type="ECO:0000256" key="2">
    <source>
        <dbReference type="ARBA" id="ARBA00001947"/>
    </source>
</evidence>
<dbReference type="GO" id="GO:0005634">
    <property type="term" value="C:nucleus"/>
    <property type="evidence" value="ECO:0007669"/>
    <property type="project" value="TreeGrafter"/>
</dbReference>
<dbReference type="InterPro" id="IPR002931">
    <property type="entry name" value="Transglutaminase-like"/>
</dbReference>
<evidence type="ECO:0000256" key="10">
    <source>
        <dbReference type="ARBA" id="ARBA00022833"/>
    </source>
</evidence>
<keyword evidence="13" id="KW-1185">Reference proteome</keyword>
<evidence type="ECO:0000256" key="4">
    <source>
        <dbReference type="ARBA" id="ARBA00009390"/>
    </source>
</evidence>
<dbReference type="InterPro" id="IPR038680">
    <property type="entry name" value="PAW_sf"/>
</dbReference>
<dbReference type="GO" id="GO:0006516">
    <property type="term" value="P:glycoprotein catabolic process"/>
    <property type="evidence" value="ECO:0007669"/>
    <property type="project" value="InterPro"/>
</dbReference>
<name>A0A7E5WHF5_TRINI</name>
<protein>
    <recommendedName>
        <fullName evidence="6">Peptide-N(4)-(N-acetyl-beta-glucosaminyl)asparagine amidase</fullName>
        <ecNumber evidence="5">3.5.1.52</ecNumber>
    </recommendedName>
    <alternativeName>
        <fullName evidence="11">Peptide:N-glycanase</fullName>
    </alternativeName>
</protein>
<dbReference type="InterPro" id="IPR038765">
    <property type="entry name" value="Papain-like_cys_pep_sf"/>
</dbReference>
<dbReference type="SMART" id="SM00460">
    <property type="entry name" value="TGc"/>
    <property type="match status" value="1"/>
</dbReference>
<dbReference type="Proteomes" id="UP000322000">
    <property type="component" value="Chromosome 2"/>
</dbReference>
<dbReference type="InterPro" id="IPR006588">
    <property type="entry name" value="Peptide_N_glycanase_PAW_dom"/>
</dbReference>
<dbReference type="Gene3D" id="3.10.620.30">
    <property type="match status" value="1"/>
</dbReference>
<dbReference type="InParanoid" id="A0A7E5WHF5"/>
<feature type="domain" description="Transglutaminase-like" evidence="12">
    <location>
        <begin position="265"/>
        <end position="320"/>
    </location>
</feature>
<gene>
    <name evidence="14" type="primary">LOC113502704</name>
</gene>
<dbReference type="InterPro" id="IPR008979">
    <property type="entry name" value="Galactose-bd-like_sf"/>
</dbReference>
<comment type="cofactor">
    <cofactor evidence="2">
        <name>Zn(2+)</name>
        <dbReference type="ChEBI" id="CHEBI:29105"/>
    </cofactor>
</comment>
<accession>A0A7E5WHF5</accession>
<dbReference type="GeneID" id="113502704"/>
<sequence>MEDMARLAVVEQSLRDVDKFNKVLYELLRLINHILENPHDKSLRTIKSDILKDELKCDAFNEYLKYVGFRPEGTELTYPKEQTLSNLRMAQAAIERKINFCYGPVHMQKSVRFRVVPKKMELRPSHILTTKNPLLLKIETMFNHVLMYEDEELQELAREKIPLVTLQLMALDRVREQQKLIKTGELKGPDLPFDIALLMELLGWFKYKFFTWVDQPNCENCGGETVFSQTLTVTLETETCRMEVYKCPSCGGGARFARHNDVRTLLRTRRGRCGEWANCFALLCRALGYDTRYVYDTSDHVWCEVFDYDSNTWLHADPCEAKLNAPLMYAHGWGKKLAYVIAVSRDDLQDVTWRYTVNHKEVLSRRTLCSESELVQCILSLRAHRQRQLSDARRTHLAKRTLQELATLMVERKPTDYESHGRISGSLQWRSGRGEVGSQPQGRSFEFTKPGECSVRYHANTDKYKIIEAGVELEPVLTWSAGVYSSKNVFRKVEQDWRMVYLARDEDASLGSVSWRLEAGAGLRLSGLRLRASLLQRAGARVAWALAYDAEPAEPAPFDNEQLQSGVCLPRSCVSLELRAQLSGGEGETAWQHAQLCRQPLDAKPPALVITATVVPHS</sequence>
<evidence type="ECO:0000313" key="13">
    <source>
        <dbReference type="Proteomes" id="UP000322000"/>
    </source>
</evidence>
<dbReference type="Gene3D" id="2.60.120.1020">
    <property type="entry name" value="Peptide N glycanase, PAW domain"/>
    <property type="match status" value="1"/>
</dbReference>
<dbReference type="PANTHER" id="PTHR12143:SF19">
    <property type="entry name" value="PEPTIDE-N(4)-(N-ACETYL-BETA-GLUCOSAMINYL)ASPARAGINE AMIDASE"/>
    <property type="match status" value="1"/>
</dbReference>
<dbReference type="SUPFAM" id="SSF49785">
    <property type="entry name" value="Galactose-binding domain-like"/>
    <property type="match status" value="1"/>
</dbReference>
<dbReference type="GO" id="GO:0046872">
    <property type="term" value="F:metal ion binding"/>
    <property type="evidence" value="ECO:0007669"/>
    <property type="project" value="UniProtKB-KW"/>
</dbReference>
<dbReference type="CTD" id="35527"/>
<evidence type="ECO:0000256" key="8">
    <source>
        <dbReference type="ARBA" id="ARBA00022723"/>
    </source>
</evidence>
<evidence type="ECO:0000313" key="14">
    <source>
        <dbReference type="RefSeq" id="XP_026740160.1"/>
    </source>
</evidence>
<comment type="subcellular location">
    <subcellularLocation>
        <location evidence="3">Cytoplasm</location>
    </subcellularLocation>
</comment>
<dbReference type="Gene3D" id="1.20.58.2190">
    <property type="match status" value="1"/>
</dbReference>
<dbReference type="SUPFAM" id="SSF143503">
    <property type="entry name" value="PUG domain-like"/>
    <property type="match status" value="1"/>
</dbReference>
<evidence type="ECO:0000256" key="3">
    <source>
        <dbReference type="ARBA" id="ARBA00004496"/>
    </source>
</evidence>
<comment type="similarity">
    <text evidence="4">Belongs to the transglutaminase-like superfamily. PNGase family.</text>
</comment>
<keyword evidence="9" id="KW-0378">Hydrolase</keyword>
<dbReference type="InterPro" id="IPR036339">
    <property type="entry name" value="PUB-like_dom_sf"/>
</dbReference>
<dbReference type="RefSeq" id="XP_026740160.1">
    <property type="nucleotide sequence ID" value="XM_026884359.1"/>
</dbReference>
<dbReference type="AlphaFoldDB" id="A0A7E5WHF5"/>
<dbReference type="Pfam" id="PF01841">
    <property type="entry name" value="Transglut_core"/>
    <property type="match status" value="1"/>
</dbReference>
<proteinExistence type="inferred from homology"/>
<evidence type="ECO:0000256" key="6">
    <source>
        <dbReference type="ARBA" id="ARBA00018546"/>
    </source>
</evidence>
<dbReference type="GO" id="GO:0000224">
    <property type="term" value="F:peptide-N4-(N-acetyl-beta-glucosaminyl)asparagine amidase activity"/>
    <property type="evidence" value="ECO:0007669"/>
    <property type="project" value="UniProtKB-EC"/>
</dbReference>
<dbReference type="OrthoDB" id="409136at2759"/>
<evidence type="ECO:0000259" key="12">
    <source>
        <dbReference type="SMART" id="SM00460"/>
    </source>
</evidence>
<evidence type="ECO:0000256" key="1">
    <source>
        <dbReference type="ARBA" id="ARBA00001650"/>
    </source>
</evidence>
<dbReference type="SUPFAM" id="SSF54001">
    <property type="entry name" value="Cysteine proteinases"/>
    <property type="match status" value="1"/>
</dbReference>
<keyword evidence="8" id="KW-0479">Metal-binding</keyword>
<dbReference type="GO" id="GO:0005829">
    <property type="term" value="C:cytosol"/>
    <property type="evidence" value="ECO:0007669"/>
    <property type="project" value="TreeGrafter"/>
</dbReference>
<dbReference type="Gene3D" id="2.20.25.10">
    <property type="match status" value="1"/>
</dbReference>
<dbReference type="PANTHER" id="PTHR12143">
    <property type="entry name" value="PEPTIDE N-GLYCANASE PNGASE -RELATED"/>
    <property type="match status" value="1"/>
</dbReference>
<evidence type="ECO:0000256" key="5">
    <source>
        <dbReference type="ARBA" id="ARBA00012158"/>
    </source>
</evidence>
<dbReference type="KEGG" id="tnl:113502704"/>
<reference evidence="14" key="1">
    <citation type="submission" date="2025-08" db="UniProtKB">
        <authorList>
            <consortium name="RefSeq"/>
        </authorList>
    </citation>
    <scope>IDENTIFICATION</scope>
</reference>
<evidence type="ECO:0000256" key="7">
    <source>
        <dbReference type="ARBA" id="ARBA00022490"/>
    </source>
</evidence>